<sequence>MLLIAGAKKPMVTTTTCSSSSGGGDGGNNPGAFTTIKERVTFEREIEKSKFIAVAGPISDEGSTHSLLSELVTIA</sequence>
<keyword evidence="2" id="KW-1185">Reference proteome</keyword>
<reference evidence="1" key="1">
    <citation type="submission" date="2022-02" db="EMBL/GenBank/DDBJ databases">
        <title>Plant Genome Project.</title>
        <authorList>
            <person name="Zhang R.-G."/>
        </authorList>
    </citation>
    <scope>NUCLEOTIDE SEQUENCE</scope>
    <source>
        <strain evidence="1">AT1</strain>
    </source>
</reference>
<evidence type="ECO:0000313" key="2">
    <source>
        <dbReference type="Proteomes" id="UP001062846"/>
    </source>
</evidence>
<evidence type="ECO:0000313" key="1">
    <source>
        <dbReference type="EMBL" id="KAI8557190.1"/>
    </source>
</evidence>
<name>A0ACC0NV97_RHOML</name>
<protein>
    <submittedName>
        <fullName evidence="1">Uncharacterized protein</fullName>
    </submittedName>
</protein>
<accession>A0ACC0NV97</accession>
<dbReference type="Proteomes" id="UP001062846">
    <property type="component" value="Chromosome 5"/>
</dbReference>
<comment type="caution">
    <text evidence="1">The sequence shown here is derived from an EMBL/GenBank/DDBJ whole genome shotgun (WGS) entry which is preliminary data.</text>
</comment>
<dbReference type="EMBL" id="CM046392">
    <property type="protein sequence ID" value="KAI8557190.1"/>
    <property type="molecule type" value="Genomic_DNA"/>
</dbReference>
<organism evidence="1 2">
    <name type="scientific">Rhododendron molle</name>
    <name type="common">Chinese azalea</name>
    <name type="synonym">Azalea mollis</name>
    <dbReference type="NCBI Taxonomy" id="49168"/>
    <lineage>
        <taxon>Eukaryota</taxon>
        <taxon>Viridiplantae</taxon>
        <taxon>Streptophyta</taxon>
        <taxon>Embryophyta</taxon>
        <taxon>Tracheophyta</taxon>
        <taxon>Spermatophyta</taxon>
        <taxon>Magnoliopsida</taxon>
        <taxon>eudicotyledons</taxon>
        <taxon>Gunneridae</taxon>
        <taxon>Pentapetalae</taxon>
        <taxon>asterids</taxon>
        <taxon>Ericales</taxon>
        <taxon>Ericaceae</taxon>
        <taxon>Ericoideae</taxon>
        <taxon>Rhodoreae</taxon>
        <taxon>Rhododendron</taxon>
    </lineage>
</organism>
<gene>
    <name evidence="1" type="ORF">RHMOL_Rhmol05G0317100</name>
</gene>
<proteinExistence type="predicted"/>